<evidence type="ECO:0000313" key="3">
    <source>
        <dbReference type="Proteomes" id="UP000008631"/>
    </source>
</evidence>
<dbReference type="HOGENOM" id="CLU_743503_0_0_0"/>
<dbReference type="Pfam" id="PF09609">
    <property type="entry name" value="Cas_GSU0054"/>
    <property type="match status" value="1"/>
</dbReference>
<feature type="region of interest" description="Disordered" evidence="1">
    <location>
        <begin position="139"/>
        <end position="158"/>
    </location>
</feature>
<proteinExistence type="predicted"/>
<feature type="region of interest" description="Disordered" evidence="1">
    <location>
        <begin position="1"/>
        <end position="26"/>
    </location>
</feature>
<dbReference type="Proteomes" id="UP000008631">
    <property type="component" value="Chromosome"/>
</dbReference>
<keyword evidence="3" id="KW-1185">Reference proteome</keyword>
<dbReference type="KEGG" id="ipa:Isop_0512"/>
<dbReference type="eggNOG" id="ENOG502Z97W">
    <property type="taxonomic scope" value="Bacteria"/>
</dbReference>
<accession>E8QZH8</accession>
<evidence type="ECO:0000313" key="2">
    <source>
        <dbReference type="EMBL" id="ADV61105.1"/>
    </source>
</evidence>
<dbReference type="InterPro" id="IPR019089">
    <property type="entry name" value="Cas_GSU0054"/>
</dbReference>
<dbReference type="AlphaFoldDB" id="E8QZH8"/>
<gene>
    <name evidence="2" type="ordered locus">Isop_0512</name>
</gene>
<sequence>MVSSKTRSHDTVLTRIPSRGGPTRPCNPHAFVLRTTPLTTFAFNQHWNRPGVRVHPAPVSWNQRPHVPRGPFVSMSHSEAAASNSPHFNDPSRQSAPPFQPRLMLLELVKNVWPRPTIQQTLMVTHALRGLVLSRFDSDSPPPEWVSGHRSGPQANKTDRPHLAFLALPQLEGGGREARIDAVALAVPRLVVGCSLEGGNPEIPKPPSLLIFSDLLPSTRYGPRNRSKPTPRLTLGRTGAWDLRPCPTRSSERFGEPLAQTTWVGPAETWVSVTPVALDQHPKKGKLSIEAIVAQSCTRMGYPEPIQVEFRPDSYFQGVPPALAFPPLPGRSGRPSEMRWHVAVRFAYPVDGPLLIGAGRYFGYGLMRPWRG</sequence>
<organism evidence="2 3">
    <name type="scientific">Isosphaera pallida (strain ATCC 43644 / DSM 9630 / IS1B)</name>
    <dbReference type="NCBI Taxonomy" id="575540"/>
    <lineage>
        <taxon>Bacteria</taxon>
        <taxon>Pseudomonadati</taxon>
        <taxon>Planctomycetota</taxon>
        <taxon>Planctomycetia</taxon>
        <taxon>Isosphaerales</taxon>
        <taxon>Isosphaeraceae</taxon>
        <taxon>Isosphaera</taxon>
    </lineage>
</organism>
<evidence type="ECO:0000256" key="1">
    <source>
        <dbReference type="SAM" id="MobiDB-lite"/>
    </source>
</evidence>
<name>E8QZH8_ISOPI</name>
<reference evidence="2 3" key="2">
    <citation type="journal article" date="2011" name="Stand. Genomic Sci.">
        <title>Complete genome sequence of Isosphaera pallida type strain (IS1B).</title>
        <authorList>
            <consortium name="US DOE Joint Genome Institute (JGI-PGF)"/>
            <person name="Goker M."/>
            <person name="Cleland D."/>
            <person name="Saunders E."/>
            <person name="Lapidus A."/>
            <person name="Nolan M."/>
            <person name="Lucas S."/>
            <person name="Hammon N."/>
            <person name="Deshpande S."/>
            <person name="Cheng J.F."/>
            <person name="Tapia R."/>
            <person name="Han C."/>
            <person name="Goodwin L."/>
            <person name="Pitluck S."/>
            <person name="Liolios K."/>
            <person name="Pagani I."/>
            <person name="Ivanova N."/>
            <person name="Mavromatis K."/>
            <person name="Pati A."/>
            <person name="Chen A."/>
            <person name="Palaniappan K."/>
            <person name="Land M."/>
            <person name="Hauser L."/>
            <person name="Chang Y.J."/>
            <person name="Jeffries C.D."/>
            <person name="Detter J.C."/>
            <person name="Beck B."/>
            <person name="Woyke T."/>
            <person name="Bristow J."/>
            <person name="Eisen J.A."/>
            <person name="Markowitz V."/>
            <person name="Hugenholtz P."/>
            <person name="Kyrpides N.C."/>
            <person name="Klenk H.P."/>
        </authorList>
    </citation>
    <scope>NUCLEOTIDE SEQUENCE [LARGE SCALE GENOMIC DNA]</scope>
    <source>
        <strain evidence="3">ATCC 43644 / DSM 9630 / IS1B</strain>
    </source>
</reference>
<dbReference type="STRING" id="575540.Isop_0512"/>
<dbReference type="NCBIfam" id="TIGR02165">
    <property type="entry name" value="cas5_6_GSU0054"/>
    <property type="match status" value="1"/>
</dbReference>
<reference key="1">
    <citation type="submission" date="2010-11" db="EMBL/GenBank/DDBJ databases">
        <title>The complete sequence of chromosome of Isophaera pallida ATCC 43644.</title>
        <authorList>
            <consortium name="US DOE Joint Genome Institute (JGI-PGF)"/>
            <person name="Lucas S."/>
            <person name="Copeland A."/>
            <person name="Lapidus A."/>
            <person name="Bruce D."/>
            <person name="Goodwin L."/>
            <person name="Pitluck S."/>
            <person name="Kyrpides N."/>
            <person name="Mavromatis K."/>
            <person name="Pagani I."/>
            <person name="Ivanova N."/>
            <person name="Saunders E."/>
            <person name="Brettin T."/>
            <person name="Detter J.C."/>
            <person name="Han C."/>
            <person name="Tapia R."/>
            <person name="Land M."/>
            <person name="Hauser L."/>
            <person name="Markowitz V."/>
            <person name="Cheng J.-F."/>
            <person name="Hugenholtz P."/>
            <person name="Woyke T."/>
            <person name="Wu D."/>
            <person name="Eisen J.A."/>
        </authorList>
    </citation>
    <scope>NUCLEOTIDE SEQUENCE</scope>
    <source>
        <strain>ATCC 43644</strain>
    </source>
</reference>
<dbReference type="EMBL" id="CP002353">
    <property type="protein sequence ID" value="ADV61105.1"/>
    <property type="molecule type" value="Genomic_DNA"/>
</dbReference>
<dbReference type="InParanoid" id="E8QZH8"/>
<protein>
    <submittedName>
        <fullName evidence="2">CRISPR-associated protein, GSU0054</fullName>
    </submittedName>
</protein>